<dbReference type="PANTHER" id="PTHR11712">
    <property type="entry name" value="POLYKETIDE SYNTHASE-RELATED"/>
    <property type="match status" value="1"/>
</dbReference>
<evidence type="ECO:0000313" key="5">
    <source>
        <dbReference type="EMBL" id="PQJ31350.1"/>
    </source>
</evidence>
<gene>
    <name evidence="5" type="ORF">BST92_05170</name>
</gene>
<dbReference type="Pfam" id="PF00109">
    <property type="entry name" value="ketoacyl-synt"/>
    <property type="match status" value="1"/>
</dbReference>
<keyword evidence="2 3" id="KW-0808">Transferase</keyword>
<dbReference type="PANTHER" id="PTHR11712:SF336">
    <property type="entry name" value="3-OXOACYL-[ACYL-CARRIER-PROTEIN] SYNTHASE, MITOCHONDRIAL"/>
    <property type="match status" value="1"/>
</dbReference>
<dbReference type="Pfam" id="PF02801">
    <property type="entry name" value="Ketoacyl-synt_C"/>
    <property type="match status" value="1"/>
</dbReference>
<dbReference type="Gene3D" id="3.40.47.10">
    <property type="match status" value="1"/>
</dbReference>
<evidence type="ECO:0000259" key="4">
    <source>
        <dbReference type="PROSITE" id="PS52004"/>
    </source>
</evidence>
<dbReference type="InterPro" id="IPR016039">
    <property type="entry name" value="Thiolase-like"/>
</dbReference>
<name>A0A2S7U9Q5_9FLAO</name>
<dbReference type="InterPro" id="IPR020841">
    <property type="entry name" value="PKS_Beta-ketoAc_synthase_dom"/>
</dbReference>
<dbReference type="EMBL" id="MTPW01000001">
    <property type="protein sequence ID" value="PQJ31350.1"/>
    <property type="molecule type" value="Genomic_DNA"/>
</dbReference>
<accession>A0A2S7U9Q5</accession>
<keyword evidence="6" id="KW-1185">Reference proteome</keyword>
<dbReference type="PROSITE" id="PS52004">
    <property type="entry name" value="KS3_2"/>
    <property type="match status" value="1"/>
</dbReference>
<dbReference type="GO" id="GO:0006633">
    <property type="term" value="P:fatty acid biosynthetic process"/>
    <property type="evidence" value="ECO:0007669"/>
    <property type="project" value="TreeGrafter"/>
</dbReference>
<dbReference type="GO" id="GO:0004315">
    <property type="term" value="F:3-oxoacyl-[acyl-carrier-protein] synthase activity"/>
    <property type="evidence" value="ECO:0007669"/>
    <property type="project" value="TreeGrafter"/>
</dbReference>
<dbReference type="Proteomes" id="UP000239747">
    <property type="component" value="Unassembled WGS sequence"/>
</dbReference>
<dbReference type="AlphaFoldDB" id="A0A2S7U9Q5"/>
<dbReference type="InterPro" id="IPR014031">
    <property type="entry name" value="Ketoacyl_synth_C"/>
</dbReference>
<evidence type="ECO:0000256" key="2">
    <source>
        <dbReference type="ARBA" id="ARBA00022679"/>
    </source>
</evidence>
<evidence type="ECO:0000256" key="1">
    <source>
        <dbReference type="ARBA" id="ARBA00008467"/>
    </source>
</evidence>
<comment type="similarity">
    <text evidence="1 3">Belongs to the thiolase-like superfamily. Beta-ketoacyl-ACP synthases family.</text>
</comment>
<feature type="domain" description="Ketosynthase family 3 (KS3)" evidence="4">
    <location>
        <begin position="1"/>
        <end position="376"/>
    </location>
</feature>
<dbReference type="InterPro" id="IPR014030">
    <property type="entry name" value="Ketoacyl_synth_N"/>
</dbReference>
<evidence type="ECO:0000256" key="3">
    <source>
        <dbReference type="RuleBase" id="RU003694"/>
    </source>
</evidence>
<evidence type="ECO:0000313" key="6">
    <source>
        <dbReference type="Proteomes" id="UP000239747"/>
    </source>
</evidence>
<sequence length="378" mass="40617">MRLKNPIYINESGVVSPLSHAGFNSDSSAILLSDNDLVAPISDLHDVRIKKLQAESKWYGQLDRSVLLAILAAREISVPLGKTGINIGSSRGATGVWEESYARFRESGLTTTQSSPLTTLGNISTWIAQDLGVDATAFSHSITCATASHAVLNAIAWLESEMVDQFIVGGAEAPLTPFTIAQMKALRIYATDYEMYSCKALNLNKTSNTMVLGEAAACYLLSKKATENTRAKIIGHGAAIEVLSSATSVSMDGRCLQESMKRALGDRSLEEVDAIITHSPGTIKGDMAEFAAIRHVFGDNYPTLCNNKWQVGHSLGASSALSIAMALEMFEKSTLFAIPYLESTFTNPRGKKVNPQKILINATGFGGNAVSLLLEKHI</sequence>
<comment type="caution">
    <text evidence="5">The sequence shown here is derived from an EMBL/GenBank/DDBJ whole genome shotgun (WGS) entry which is preliminary data.</text>
</comment>
<dbReference type="SUPFAM" id="SSF53901">
    <property type="entry name" value="Thiolase-like"/>
    <property type="match status" value="1"/>
</dbReference>
<organism evidence="5 6">
    <name type="scientific">Nonlabens arenilitoris</name>
    <dbReference type="NCBI Taxonomy" id="1217969"/>
    <lineage>
        <taxon>Bacteria</taxon>
        <taxon>Pseudomonadati</taxon>
        <taxon>Bacteroidota</taxon>
        <taxon>Flavobacteriia</taxon>
        <taxon>Flavobacteriales</taxon>
        <taxon>Flavobacteriaceae</taxon>
        <taxon>Nonlabens</taxon>
    </lineage>
</organism>
<reference evidence="5 6" key="1">
    <citation type="submission" date="2017-01" db="EMBL/GenBank/DDBJ databases">
        <title>Trade-off between light-utilization and light-protection in marine flavobacteria.</title>
        <authorList>
            <person name="Kumagai Y."/>
            <person name="Yoshizawa S."/>
            <person name="Kogure K."/>
            <person name="Iwasaki W."/>
        </authorList>
    </citation>
    <scope>NUCLEOTIDE SEQUENCE [LARGE SCALE GENOMIC DNA]</scope>
    <source>
        <strain evidence="5 6">KCTC 32109</strain>
    </source>
</reference>
<proteinExistence type="inferred from homology"/>
<protein>
    <submittedName>
        <fullName evidence="5">3-oxoacyl-ACP synthase</fullName>
    </submittedName>
</protein>
<dbReference type="InterPro" id="IPR000794">
    <property type="entry name" value="Beta-ketoacyl_synthase"/>
</dbReference>